<feature type="transmembrane region" description="Helical" evidence="10">
    <location>
        <begin position="85"/>
        <end position="106"/>
    </location>
</feature>
<dbReference type="GO" id="GO:0098719">
    <property type="term" value="P:sodium ion import across plasma membrane"/>
    <property type="evidence" value="ECO:0007669"/>
    <property type="project" value="TreeGrafter"/>
</dbReference>
<dbReference type="NCBIfam" id="TIGR00831">
    <property type="entry name" value="a_cpa1"/>
    <property type="match status" value="1"/>
</dbReference>
<gene>
    <name evidence="12" type="ORF">A4R43_26425</name>
</gene>
<evidence type="ECO:0000256" key="1">
    <source>
        <dbReference type="ARBA" id="ARBA00004651"/>
    </source>
</evidence>
<keyword evidence="7 10" id="KW-0406">Ion transport</keyword>
<dbReference type="Proteomes" id="UP000250434">
    <property type="component" value="Chromosome"/>
</dbReference>
<dbReference type="GO" id="GO:0051453">
    <property type="term" value="P:regulation of intracellular pH"/>
    <property type="evidence" value="ECO:0007669"/>
    <property type="project" value="TreeGrafter"/>
</dbReference>
<keyword evidence="3 10" id="KW-1003">Cell membrane</keyword>
<feature type="transmembrane region" description="Helical" evidence="10">
    <location>
        <begin position="54"/>
        <end position="73"/>
    </location>
</feature>
<dbReference type="GO" id="GO:0005886">
    <property type="term" value="C:plasma membrane"/>
    <property type="evidence" value="ECO:0007669"/>
    <property type="project" value="UniProtKB-SubCell"/>
</dbReference>
<dbReference type="AlphaFoldDB" id="A0A344LC17"/>
<dbReference type="EMBL" id="CP015163">
    <property type="protein sequence ID" value="AXB45591.1"/>
    <property type="molecule type" value="Genomic_DNA"/>
</dbReference>
<keyword evidence="9 10" id="KW-0739">Sodium transport</keyword>
<feature type="transmembrane region" description="Helical" evidence="10">
    <location>
        <begin position="112"/>
        <end position="134"/>
    </location>
</feature>
<keyword evidence="8 10" id="KW-0472">Membrane</keyword>
<dbReference type="PROSITE" id="PS50271">
    <property type="entry name" value="ZF_UBP"/>
    <property type="match status" value="1"/>
</dbReference>
<feature type="transmembrane region" description="Helical" evidence="10">
    <location>
        <begin position="339"/>
        <end position="360"/>
    </location>
</feature>
<dbReference type="InterPro" id="IPR006153">
    <property type="entry name" value="Cation/H_exchanger_TM"/>
</dbReference>
<evidence type="ECO:0000256" key="6">
    <source>
        <dbReference type="ARBA" id="ARBA00023053"/>
    </source>
</evidence>
<dbReference type="InterPro" id="IPR013083">
    <property type="entry name" value="Znf_RING/FYVE/PHD"/>
</dbReference>
<feature type="transmembrane region" description="Helical" evidence="10">
    <location>
        <begin position="155"/>
        <end position="175"/>
    </location>
</feature>
<dbReference type="Gene3D" id="3.30.40.10">
    <property type="entry name" value="Zinc/RING finger domain, C3HC4 (zinc finger)"/>
    <property type="match status" value="1"/>
</dbReference>
<dbReference type="GO" id="GO:0008270">
    <property type="term" value="F:zinc ion binding"/>
    <property type="evidence" value="ECO:0007669"/>
    <property type="project" value="InterPro"/>
</dbReference>
<dbReference type="Pfam" id="PF00999">
    <property type="entry name" value="Na_H_Exchanger"/>
    <property type="match status" value="1"/>
</dbReference>
<keyword evidence="10" id="KW-0050">Antiport</keyword>
<name>A0A344LC17_9PSEU</name>
<dbReference type="RefSeq" id="WP_113694826.1">
    <property type="nucleotide sequence ID" value="NZ_CP015163.1"/>
</dbReference>
<evidence type="ECO:0000256" key="3">
    <source>
        <dbReference type="ARBA" id="ARBA00022475"/>
    </source>
</evidence>
<dbReference type="GO" id="GO:0015386">
    <property type="term" value="F:potassium:proton antiporter activity"/>
    <property type="evidence" value="ECO:0007669"/>
    <property type="project" value="TreeGrafter"/>
</dbReference>
<dbReference type="OrthoDB" id="57886at2"/>
<evidence type="ECO:0000259" key="11">
    <source>
        <dbReference type="PROSITE" id="PS50271"/>
    </source>
</evidence>
<comment type="similarity">
    <text evidence="10">Belongs to the monovalent cation:proton antiporter 1 (CPA1) transporter (TC 2.A.36) family.</text>
</comment>
<keyword evidence="6 10" id="KW-0915">Sodium</keyword>
<evidence type="ECO:0000256" key="10">
    <source>
        <dbReference type="RuleBase" id="RU366002"/>
    </source>
</evidence>
<keyword evidence="4 10" id="KW-0812">Transmembrane</keyword>
<feature type="transmembrane region" description="Helical" evidence="10">
    <location>
        <begin position="181"/>
        <end position="202"/>
    </location>
</feature>
<dbReference type="InterPro" id="IPR001607">
    <property type="entry name" value="Znf_UBP"/>
</dbReference>
<organism evidence="12 13">
    <name type="scientific">Amycolatopsis albispora</name>
    <dbReference type="NCBI Taxonomy" id="1804986"/>
    <lineage>
        <taxon>Bacteria</taxon>
        <taxon>Bacillati</taxon>
        <taxon>Actinomycetota</taxon>
        <taxon>Actinomycetes</taxon>
        <taxon>Pseudonocardiales</taxon>
        <taxon>Pseudonocardiaceae</taxon>
        <taxon>Amycolatopsis</taxon>
    </lineage>
</organism>
<evidence type="ECO:0000256" key="7">
    <source>
        <dbReference type="ARBA" id="ARBA00023065"/>
    </source>
</evidence>
<feature type="transmembrane region" description="Helical" evidence="10">
    <location>
        <begin position="300"/>
        <end position="319"/>
    </location>
</feature>
<dbReference type="PANTHER" id="PTHR10110">
    <property type="entry name" value="SODIUM/HYDROGEN EXCHANGER"/>
    <property type="match status" value="1"/>
</dbReference>
<dbReference type="PANTHER" id="PTHR10110:SF86">
    <property type="entry name" value="SODIUM_HYDROGEN EXCHANGER 7"/>
    <property type="match status" value="1"/>
</dbReference>
<sequence>MEIAAQLVGLIVAVLVVTAIARRFDWSEPLCLVLAGVGASFVPGVPEYELHPEVVLLGLLPPLLYATAIRTSLVDIRRNRGPIGLLSVGLVAFTTIGVGLVTWLVIPGLPLAAGLALGAVVAPPDAVAATAVARRVGMPRRIVRILEGESLLNDASALVALRTAIAAIAGSVSLLEVGGDFLLAAGGGVLVGLVAGKIAYLLRARMEDPVLDTATSLVVPFAAYLAAEEVHGSGVLAVVIAGLMMGNHEPRMLSGSSRLANRLNWRTVQFLLENLVFLLIGLQLRRILDEAGRSELGIGALAGVCAAVLAATVLTRIAWMFGIGTIRRLLRGKAWPWSYSAVISWAGMRGVVTLAAAFVLPADTPHRPVLVLAAFVVVAGTLLLQGMTLPRLVRWLGLPPPDPAEDALQEAALLHDMTRAALDELDRVRREEDPPEVVERLRDRLSHRSDSAWEQLGRQSELTETPSDVYTRLRREMLEAERRVLLEARSSGRVDDDVLRRVLEALDIEESMLTEPEDVDLDDERELSTPAATAGSCKHLAKAPADTEPETPDGCAECLRDGSSWVHLRLCLACGHVGCCDSSPGKHASAHFHDTRHPVMRSFEPGESWRWCFVDANLG</sequence>
<dbReference type="KEGG" id="aab:A4R43_26425"/>
<keyword evidence="2 10" id="KW-0813">Transport</keyword>
<feature type="domain" description="UBP-type" evidence="11">
    <location>
        <begin position="535"/>
        <end position="619"/>
    </location>
</feature>
<proteinExistence type="inferred from homology"/>
<evidence type="ECO:0000313" key="12">
    <source>
        <dbReference type="EMBL" id="AXB45591.1"/>
    </source>
</evidence>
<comment type="subcellular location">
    <subcellularLocation>
        <location evidence="1 10">Cell membrane</location>
        <topology evidence="1 10">Multi-pass membrane protein</topology>
    </subcellularLocation>
</comment>
<dbReference type="InterPro" id="IPR018422">
    <property type="entry name" value="Cation/H_exchanger_CPA1"/>
</dbReference>
<dbReference type="SUPFAM" id="SSF57850">
    <property type="entry name" value="RING/U-box"/>
    <property type="match status" value="1"/>
</dbReference>
<accession>A0A344LC17</accession>
<protein>
    <submittedName>
        <fullName evidence="12">Sodium:proton antiporter</fullName>
    </submittedName>
</protein>
<feature type="transmembrane region" description="Helical" evidence="10">
    <location>
        <begin position="270"/>
        <end position="288"/>
    </location>
</feature>
<evidence type="ECO:0000256" key="9">
    <source>
        <dbReference type="ARBA" id="ARBA00023201"/>
    </source>
</evidence>
<evidence type="ECO:0000256" key="5">
    <source>
        <dbReference type="ARBA" id="ARBA00022989"/>
    </source>
</evidence>
<evidence type="ECO:0000256" key="4">
    <source>
        <dbReference type="ARBA" id="ARBA00022692"/>
    </source>
</evidence>
<dbReference type="GO" id="GO:0015385">
    <property type="term" value="F:sodium:proton antiporter activity"/>
    <property type="evidence" value="ECO:0007669"/>
    <property type="project" value="InterPro"/>
</dbReference>
<dbReference type="Gene3D" id="6.10.140.1330">
    <property type="match status" value="1"/>
</dbReference>
<comment type="caution">
    <text evidence="10">Lacks conserved residue(s) required for the propagation of feature annotation.</text>
</comment>
<keyword evidence="5 10" id="KW-1133">Transmembrane helix</keyword>
<dbReference type="InterPro" id="IPR004705">
    <property type="entry name" value="Cation/H_exchanger_CPA1_bac"/>
</dbReference>
<evidence type="ECO:0000256" key="8">
    <source>
        <dbReference type="ARBA" id="ARBA00023136"/>
    </source>
</evidence>
<reference evidence="12 13" key="1">
    <citation type="submission" date="2016-04" db="EMBL/GenBank/DDBJ databases">
        <title>Complete genome sequence and analysis of deep-sea sediment isolate, Amycolatopsis sp. WP1.</title>
        <authorList>
            <person name="Wang H."/>
            <person name="Chen S."/>
            <person name="Wu Q."/>
        </authorList>
    </citation>
    <scope>NUCLEOTIDE SEQUENCE [LARGE SCALE GENOMIC DNA]</scope>
    <source>
        <strain evidence="12 13">WP1</strain>
    </source>
</reference>
<comment type="function">
    <text evidence="10">Na(+)/H(+) antiporter that extrudes sodium in exchange for external protons.</text>
</comment>
<evidence type="ECO:0000313" key="13">
    <source>
        <dbReference type="Proteomes" id="UP000250434"/>
    </source>
</evidence>
<evidence type="ECO:0000256" key="2">
    <source>
        <dbReference type="ARBA" id="ARBA00022448"/>
    </source>
</evidence>
<keyword evidence="13" id="KW-1185">Reference proteome</keyword>
<dbReference type="Pfam" id="PF02148">
    <property type="entry name" value="zf-UBP"/>
    <property type="match status" value="1"/>
</dbReference>
<feature type="transmembrane region" description="Helical" evidence="10">
    <location>
        <begin position="366"/>
        <end position="384"/>
    </location>
</feature>
<feature type="transmembrane region" description="Helical" evidence="10">
    <location>
        <begin position="233"/>
        <end position="249"/>
    </location>
</feature>